<dbReference type="Proteomes" id="UP000525298">
    <property type="component" value="Unassembled WGS sequence"/>
</dbReference>
<accession>A0A7W0C787</accession>
<sequence length="393" mass="43028">MLDGLLKTLGDAAQDSLEQEIEEFIGTYEGRIGEVKLLERRGNAIVLQVDYEDVKRRDGVYVQGDVLRWGQPLEGFSSTLSPIEDKKGAVILIIGRDSQADATGWDTGSEDIMSDQILLYLVRKTDPDRPFGSLVYDFQKKWTDSSEIESAEAENAEPADSEEAIELAEDETAENTQAGTAGPKPLETGAVLRPVQTVQIDPSPTEKVAQTADTAGKTNLPARKISIPLVAEYNFFAHANKAAWKSAAGQLPFPGSDSDNRGFARTLKNGTIYPDNKAANLLQTHPQWVDGGWIQGRFPMMKLGDNVMFKSTGALLKGAESSDGVVMTVLVVSADNKSRRVLRKRITKRQYTPLEADLSAWAGKPVHIVLRAQAGQSSDQDWAVWVNPRLVSQ</sequence>
<gene>
    <name evidence="1" type="ORF">HNR65_000759</name>
</gene>
<organism evidence="1 2">
    <name type="scientific">Desulfosalsimonas propionicica</name>
    <dbReference type="NCBI Taxonomy" id="332175"/>
    <lineage>
        <taxon>Bacteria</taxon>
        <taxon>Pseudomonadati</taxon>
        <taxon>Thermodesulfobacteriota</taxon>
        <taxon>Desulfobacteria</taxon>
        <taxon>Desulfobacterales</taxon>
        <taxon>Desulfosalsimonadaceae</taxon>
        <taxon>Desulfosalsimonas</taxon>
    </lineage>
</organism>
<protein>
    <submittedName>
        <fullName evidence="1">Uncharacterized protein</fullName>
    </submittedName>
</protein>
<name>A0A7W0C787_9BACT</name>
<proteinExistence type="predicted"/>
<comment type="caution">
    <text evidence="1">The sequence shown here is derived from an EMBL/GenBank/DDBJ whole genome shotgun (WGS) entry which is preliminary data.</text>
</comment>
<dbReference type="RefSeq" id="WP_181550126.1">
    <property type="nucleotide sequence ID" value="NZ_JACDUS010000002.1"/>
</dbReference>
<dbReference type="EMBL" id="JACDUS010000002">
    <property type="protein sequence ID" value="MBA2880441.1"/>
    <property type="molecule type" value="Genomic_DNA"/>
</dbReference>
<reference evidence="1 2" key="1">
    <citation type="submission" date="2020-07" db="EMBL/GenBank/DDBJ databases">
        <title>Genomic Encyclopedia of Type Strains, Phase IV (KMG-IV): sequencing the most valuable type-strain genomes for metagenomic binning, comparative biology and taxonomic classification.</title>
        <authorList>
            <person name="Goeker M."/>
        </authorList>
    </citation>
    <scope>NUCLEOTIDE SEQUENCE [LARGE SCALE GENOMIC DNA]</scope>
    <source>
        <strain evidence="1 2">DSM 17721</strain>
    </source>
</reference>
<dbReference type="AlphaFoldDB" id="A0A7W0C787"/>
<evidence type="ECO:0000313" key="2">
    <source>
        <dbReference type="Proteomes" id="UP000525298"/>
    </source>
</evidence>
<keyword evidence="2" id="KW-1185">Reference proteome</keyword>
<evidence type="ECO:0000313" key="1">
    <source>
        <dbReference type="EMBL" id="MBA2880441.1"/>
    </source>
</evidence>